<name>A0A2J6TIV4_9HELO</name>
<reference evidence="2 3" key="1">
    <citation type="submission" date="2016-04" db="EMBL/GenBank/DDBJ databases">
        <title>A degradative enzymes factory behind the ericoid mycorrhizal symbiosis.</title>
        <authorList>
            <consortium name="DOE Joint Genome Institute"/>
            <person name="Martino E."/>
            <person name="Morin E."/>
            <person name="Grelet G."/>
            <person name="Kuo A."/>
            <person name="Kohler A."/>
            <person name="Daghino S."/>
            <person name="Barry K."/>
            <person name="Choi C."/>
            <person name="Cichocki N."/>
            <person name="Clum A."/>
            <person name="Copeland A."/>
            <person name="Hainaut M."/>
            <person name="Haridas S."/>
            <person name="Labutti K."/>
            <person name="Lindquist E."/>
            <person name="Lipzen A."/>
            <person name="Khouja H.-R."/>
            <person name="Murat C."/>
            <person name="Ohm R."/>
            <person name="Olson A."/>
            <person name="Spatafora J."/>
            <person name="Veneault-Fourrey C."/>
            <person name="Henrissat B."/>
            <person name="Grigoriev I."/>
            <person name="Martin F."/>
            <person name="Perotto S."/>
        </authorList>
    </citation>
    <scope>NUCLEOTIDE SEQUENCE [LARGE SCALE GENOMIC DNA]</scope>
    <source>
        <strain evidence="2 3">E</strain>
    </source>
</reference>
<organism evidence="2 3">
    <name type="scientific">Hyaloscypha bicolor E</name>
    <dbReference type="NCBI Taxonomy" id="1095630"/>
    <lineage>
        <taxon>Eukaryota</taxon>
        <taxon>Fungi</taxon>
        <taxon>Dikarya</taxon>
        <taxon>Ascomycota</taxon>
        <taxon>Pezizomycotina</taxon>
        <taxon>Leotiomycetes</taxon>
        <taxon>Helotiales</taxon>
        <taxon>Hyaloscyphaceae</taxon>
        <taxon>Hyaloscypha</taxon>
        <taxon>Hyaloscypha bicolor</taxon>
    </lineage>
</organism>
<accession>A0A2J6TIV4</accession>
<keyword evidence="1" id="KW-0812">Transmembrane</keyword>
<keyword evidence="3" id="KW-1185">Reference proteome</keyword>
<dbReference type="InParanoid" id="A0A2J6TIV4"/>
<evidence type="ECO:0000313" key="3">
    <source>
        <dbReference type="Proteomes" id="UP000235371"/>
    </source>
</evidence>
<gene>
    <name evidence="2" type="ORF">K444DRAFT_354843</name>
</gene>
<dbReference type="AlphaFoldDB" id="A0A2J6TIV4"/>
<feature type="transmembrane region" description="Helical" evidence="1">
    <location>
        <begin position="109"/>
        <end position="132"/>
    </location>
</feature>
<dbReference type="Proteomes" id="UP000235371">
    <property type="component" value="Unassembled WGS sequence"/>
</dbReference>
<dbReference type="RefSeq" id="XP_024739850.1">
    <property type="nucleotide sequence ID" value="XM_024872127.1"/>
</dbReference>
<evidence type="ECO:0000256" key="1">
    <source>
        <dbReference type="SAM" id="Phobius"/>
    </source>
</evidence>
<dbReference type="GeneID" id="36580208"/>
<keyword evidence="1" id="KW-0472">Membrane</keyword>
<protein>
    <submittedName>
        <fullName evidence="2">Uncharacterized protein</fullName>
    </submittedName>
</protein>
<proteinExistence type="predicted"/>
<evidence type="ECO:0000313" key="2">
    <source>
        <dbReference type="EMBL" id="PMD62946.1"/>
    </source>
</evidence>
<dbReference type="EMBL" id="KZ613783">
    <property type="protein sequence ID" value="PMD62946.1"/>
    <property type="molecule type" value="Genomic_DNA"/>
</dbReference>
<keyword evidence="1" id="KW-1133">Transmembrane helix</keyword>
<sequence length="142" mass="15550">MNSLILTRRLHNPSINTIYHASKCISSPSSHFVIIVVIYKSASIFVRICRILNGFGITSSIPVSLLQRISKIFLWGVESREHEACSRPVEQGARGMGQRIGVGYAMRTCSLLAFAVTTMIGRCLLISPAASISRMRSSVSPP</sequence>